<dbReference type="InterPro" id="IPR005225">
    <property type="entry name" value="Small_GTP-bd"/>
</dbReference>
<dbReference type="Pfam" id="PF00009">
    <property type="entry name" value="GTP_EFTU"/>
    <property type="match status" value="1"/>
</dbReference>
<dbReference type="CDD" id="cd03691">
    <property type="entry name" value="BipA_TypA_II"/>
    <property type="match status" value="1"/>
</dbReference>
<dbReference type="Pfam" id="PF21018">
    <property type="entry name" value="BipA_C"/>
    <property type="match status" value="1"/>
</dbReference>
<comment type="caution">
    <text evidence="2">The sequence shown here is derived from an EMBL/GenBank/DDBJ whole genome shotgun (WGS) entry which is preliminary data.</text>
</comment>
<evidence type="ECO:0000313" key="2">
    <source>
        <dbReference type="EMBL" id="KGG51267.1"/>
    </source>
</evidence>
<feature type="domain" description="Tr-type G" evidence="1">
    <location>
        <begin position="41"/>
        <end position="275"/>
    </location>
</feature>
<sequence>MFKARRVFRIAPHAPPLQHVRVGRFFSTSSCESSSFIVDQSKIRNLAIIAHVDHGKTTLVDCLLKQSGALYSLASSNGTASEDGDGILSMDSNVLEKERRITILSKSTSVQYQGYRINIVDTPGHADFGGEVERVLGMVDGVALVVDATEGPMAQTKFVLSKALRRGLAPIVVVNKVDRETSRTDQVDSDILDLFCMLGANEKQMAYPILFASAKEGWATEINPSSILLEAIKNTPAMDFSARSAYLKERLFGKHGPSSMEILFKKIIEHVPPPLGDRSRPFSMLVNNIESGAYVGKCFLGKVEHGTVRLNDRIKVITPEASKPNSTEEARVVRLFIRRGLSQVPIEEAAAGDIISISGVCTATVNSTICAPEVTEALPWDPIDPPTLSILFSSNSSPLAGREGRAATCQQLAERLRKEAETNVALNVVSTGSSSANTDFVEVYGRGELHLAILIETMRREGLEFSISPPKVLLKTEQHSDGGEVKLEPVEEITIDLDEQYTGVIIDKLTRRKGELLRVSEALGKSRLIFKIPTRGLLGYHSEFKNDTHGTGVINHTFSGYEPFKGRIECARKGALISMAEGITTSFALGELEGRGTLFVGPGKPVYPGMVIGECSRSHDIDVNPAKTKTTSNYRAISKDEAIRLAPPRAFSLEDFIAYVAGIVDFKFLHLDDEMIEVTPKSIRLRKQFLDANERKKFARSSISGERRFASS</sequence>
<dbReference type="RefSeq" id="XP_013237694.1">
    <property type="nucleotide sequence ID" value="XM_013382240.1"/>
</dbReference>
<dbReference type="InterPro" id="IPR047041">
    <property type="entry name" value="BipA_GTP-bd_dom"/>
</dbReference>
<dbReference type="FunFam" id="3.30.70.240:FF:000002">
    <property type="entry name" value="GTP-binding protein TypA"/>
    <property type="match status" value="1"/>
</dbReference>
<dbReference type="CDD" id="cd03710">
    <property type="entry name" value="BipA_TypA_C"/>
    <property type="match status" value="1"/>
</dbReference>
<dbReference type="HOGENOM" id="CLU_017016_4_0_1"/>
<dbReference type="AlphaFoldDB" id="A0A098VQF0"/>
<dbReference type="Proteomes" id="UP000029725">
    <property type="component" value="Unassembled WGS sequence"/>
</dbReference>
<proteinExistence type="predicted"/>
<accession>A0A098VQF0</accession>
<dbReference type="GO" id="GO:0005829">
    <property type="term" value="C:cytosol"/>
    <property type="evidence" value="ECO:0007669"/>
    <property type="project" value="TreeGrafter"/>
</dbReference>
<dbReference type="InterPro" id="IPR027417">
    <property type="entry name" value="P-loop_NTPase"/>
</dbReference>
<dbReference type="InterPro" id="IPR035651">
    <property type="entry name" value="BipA_V"/>
</dbReference>
<dbReference type="InterPro" id="IPR047042">
    <property type="entry name" value="BipA_II"/>
</dbReference>
<dbReference type="NCBIfam" id="TIGR00231">
    <property type="entry name" value="small_GTP"/>
    <property type="match status" value="1"/>
</dbReference>
<dbReference type="Gene3D" id="2.40.50.250">
    <property type="entry name" value="bipa protein"/>
    <property type="match status" value="1"/>
</dbReference>
<dbReference type="OrthoDB" id="364892at2759"/>
<dbReference type="Gene3D" id="3.40.50.300">
    <property type="entry name" value="P-loop containing nucleotide triphosphate hydrolases"/>
    <property type="match status" value="1"/>
</dbReference>
<dbReference type="Gene3D" id="3.30.70.870">
    <property type="entry name" value="Elongation Factor G (Translational Gtpase), domain 3"/>
    <property type="match status" value="1"/>
</dbReference>
<dbReference type="SUPFAM" id="SSF52540">
    <property type="entry name" value="P-loop containing nucleoside triphosphate hydrolases"/>
    <property type="match status" value="1"/>
</dbReference>
<dbReference type="InterPro" id="IPR009000">
    <property type="entry name" value="Transl_B-barrel_sf"/>
</dbReference>
<dbReference type="Pfam" id="PF03144">
    <property type="entry name" value="GTP_EFTU_D2"/>
    <property type="match status" value="1"/>
</dbReference>
<dbReference type="SUPFAM" id="SSF54980">
    <property type="entry name" value="EF-G C-terminal domain-like"/>
    <property type="match status" value="2"/>
</dbReference>
<dbReference type="GO" id="GO:0005525">
    <property type="term" value="F:GTP binding"/>
    <property type="evidence" value="ECO:0007669"/>
    <property type="project" value="InterPro"/>
</dbReference>
<dbReference type="VEuPathDB" id="MicrosporidiaDB:DI09_3p290"/>
<dbReference type="SMART" id="SM00838">
    <property type="entry name" value="EFG_C"/>
    <property type="match status" value="1"/>
</dbReference>
<evidence type="ECO:0000259" key="1">
    <source>
        <dbReference type="PROSITE" id="PS51722"/>
    </source>
</evidence>
<protein>
    <submittedName>
        <fullName evidence="2">GTP-binding protein TypA</fullName>
    </submittedName>
</protein>
<dbReference type="PRINTS" id="PR00315">
    <property type="entry name" value="ELONGATNFCT"/>
</dbReference>
<dbReference type="PANTHER" id="PTHR42908">
    <property type="entry name" value="TRANSLATION ELONGATION FACTOR-RELATED"/>
    <property type="match status" value="1"/>
</dbReference>
<name>A0A098VQF0_9MICR</name>
<dbReference type="InterPro" id="IPR000795">
    <property type="entry name" value="T_Tr_GTP-bd_dom"/>
</dbReference>
<dbReference type="CDD" id="cd01891">
    <property type="entry name" value="TypA_BipA"/>
    <property type="match status" value="1"/>
</dbReference>
<dbReference type="GO" id="GO:1990904">
    <property type="term" value="C:ribonucleoprotein complex"/>
    <property type="evidence" value="ECO:0007669"/>
    <property type="project" value="TreeGrafter"/>
</dbReference>
<dbReference type="Pfam" id="PF00679">
    <property type="entry name" value="EFG_C"/>
    <property type="match status" value="1"/>
</dbReference>
<dbReference type="PROSITE" id="PS51722">
    <property type="entry name" value="G_TR_2"/>
    <property type="match status" value="1"/>
</dbReference>
<evidence type="ECO:0000313" key="3">
    <source>
        <dbReference type="Proteomes" id="UP000029725"/>
    </source>
</evidence>
<dbReference type="InterPro" id="IPR048876">
    <property type="entry name" value="BipA_C"/>
</dbReference>
<reference evidence="2 3" key="1">
    <citation type="submission" date="2014-04" db="EMBL/GenBank/DDBJ databases">
        <title>A new species of microsporidia sheds light on the evolution of extreme parasitism.</title>
        <authorList>
            <person name="Haag K.L."/>
            <person name="James T.Y."/>
            <person name="Larsson R."/>
            <person name="Schaer T.M."/>
            <person name="Refardt D."/>
            <person name="Pombert J.-F."/>
            <person name="Ebert D."/>
        </authorList>
    </citation>
    <scope>NUCLEOTIDE SEQUENCE [LARGE SCALE GENOMIC DNA]</scope>
    <source>
        <strain evidence="2 3">UGP3</strain>
        <tissue evidence="2">Spores</tissue>
    </source>
</reference>
<gene>
    <name evidence="2" type="ORF">DI09_3p290</name>
</gene>
<dbReference type="InterPro" id="IPR035647">
    <property type="entry name" value="EFG_III/V"/>
</dbReference>
<dbReference type="Gene3D" id="2.40.30.10">
    <property type="entry name" value="Translation factors"/>
    <property type="match status" value="1"/>
</dbReference>
<dbReference type="GO" id="GO:0003924">
    <property type="term" value="F:GTPase activity"/>
    <property type="evidence" value="ECO:0007669"/>
    <property type="project" value="InterPro"/>
</dbReference>
<dbReference type="InterPro" id="IPR000640">
    <property type="entry name" value="EFG_V-like"/>
</dbReference>
<dbReference type="InterPro" id="IPR042116">
    <property type="entry name" value="TypA/BipA_C"/>
</dbReference>
<dbReference type="SUPFAM" id="SSF50447">
    <property type="entry name" value="Translation proteins"/>
    <property type="match status" value="1"/>
</dbReference>
<keyword evidence="3" id="KW-1185">Reference proteome</keyword>
<dbReference type="Gene3D" id="3.30.70.240">
    <property type="match status" value="1"/>
</dbReference>
<dbReference type="EMBL" id="JMKJ01000333">
    <property type="protein sequence ID" value="KGG51267.1"/>
    <property type="molecule type" value="Genomic_DNA"/>
</dbReference>
<dbReference type="PANTHER" id="PTHR42908:SF8">
    <property type="entry name" value="TR-TYPE G DOMAIN-CONTAINING PROTEIN"/>
    <property type="match status" value="1"/>
</dbReference>
<dbReference type="GeneID" id="25259827"/>
<organism evidence="2 3">
    <name type="scientific">Mitosporidium daphniae</name>
    <dbReference type="NCBI Taxonomy" id="1485682"/>
    <lineage>
        <taxon>Eukaryota</taxon>
        <taxon>Fungi</taxon>
        <taxon>Fungi incertae sedis</taxon>
        <taxon>Microsporidia</taxon>
        <taxon>Mitosporidium</taxon>
    </lineage>
</organism>
<dbReference type="InterPro" id="IPR004161">
    <property type="entry name" value="EFTu-like_2"/>
</dbReference>